<accession>A0AAV7PZJ4</accession>
<comment type="caution">
    <text evidence="1">The sequence shown here is derived from an EMBL/GenBank/DDBJ whole genome shotgun (WGS) entry which is preliminary data.</text>
</comment>
<reference evidence="1" key="1">
    <citation type="journal article" date="2022" name="bioRxiv">
        <title>Sequencing and chromosome-scale assembly of the giantPleurodeles waltlgenome.</title>
        <authorList>
            <person name="Brown T."/>
            <person name="Elewa A."/>
            <person name="Iarovenko S."/>
            <person name="Subramanian E."/>
            <person name="Araus A.J."/>
            <person name="Petzold A."/>
            <person name="Susuki M."/>
            <person name="Suzuki K.-i.T."/>
            <person name="Hayashi T."/>
            <person name="Toyoda A."/>
            <person name="Oliveira C."/>
            <person name="Osipova E."/>
            <person name="Leigh N.D."/>
            <person name="Simon A."/>
            <person name="Yun M.H."/>
        </authorList>
    </citation>
    <scope>NUCLEOTIDE SEQUENCE</scope>
    <source>
        <strain evidence="1">20211129_DDA</strain>
        <tissue evidence="1">Liver</tissue>
    </source>
</reference>
<dbReference type="Proteomes" id="UP001066276">
    <property type="component" value="Chromosome 7"/>
</dbReference>
<protein>
    <submittedName>
        <fullName evidence="1">Uncharacterized protein</fullName>
    </submittedName>
</protein>
<dbReference type="EMBL" id="JANPWB010000011">
    <property type="protein sequence ID" value="KAJ1132400.1"/>
    <property type="molecule type" value="Genomic_DNA"/>
</dbReference>
<organism evidence="1 2">
    <name type="scientific">Pleurodeles waltl</name>
    <name type="common">Iberian ribbed newt</name>
    <dbReference type="NCBI Taxonomy" id="8319"/>
    <lineage>
        <taxon>Eukaryota</taxon>
        <taxon>Metazoa</taxon>
        <taxon>Chordata</taxon>
        <taxon>Craniata</taxon>
        <taxon>Vertebrata</taxon>
        <taxon>Euteleostomi</taxon>
        <taxon>Amphibia</taxon>
        <taxon>Batrachia</taxon>
        <taxon>Caudata</taxon>
        <taxon>Salamandroidea</taxon>
        <taxon>Salamandridae</taxon>
        <taxon>Pleurodelinae</taxon>
        <taxon>Pleurodeles</taxon>
    </lineage>
</organism>
<keyword evidence="2" id="KW-1185">Reference proteome</keyword>
<dbReference type="AlphaFoldDB" id="A0AAV7PZJ4"/>
<evidence type="ECO:0000313" key="1">
    <source>
        <dbReference type="EMBL" id="KAJ1132400.1"/>
    </source>
</evidence>
<proteinExistence type="predicted"/>
<gene>
    <name evidence="1" type="ORF">NDU88_010714</name>
</gene>
<sequence length="371" mass="38600">MGHRGGPQLAAPPGRNVSMTTQCAPLPSVVCRARRITVAQFLLCSWSKHLTSGSLQIRPDQVSPALAACKSGPCRHSPPSRPARAQTVAFSFLFNHTGRGISVGAAPSPPRSKALDRSFLTPGAAPLTPLPAISPWALGPTFGPSTSPLGPTSVAVPYLYPVTLRPPPLPPSAAAMLGHGPRHSLFPAGCPGVAVSSSRMAPECAVVLSSSALGGGPHLASGWAQARARHSQPVGPLSLFLPPWGRPAHLTGRHLVGTGPLRAFFRLSAMPPGPNFSAAVHSRSNGIPATALPCCSDLGGHPNWNRLAPGHPSASLHSPSEAHLQSPPPDHLLWLLVSLLPPLWPSPLATSSRLIHRSQSLPSRICDFLGV</sequence>
<evidence type="ECO:0000313" key="2">
    <source>
        <dbReference type="Proteomes" id="UP001066276"/>
    </source>
</evidence>
<name>A0AAV7PZJ4_PLEWA</name>